<evidence type="ECO:0000313" key="3">
    <source>
        <dbReference type="EMBL" id="EHI70696.1"/>
    </source>
</evidence>
<dbReference type="PANTHER" id="PTHR46844:SF1">
    <property type="entry name" value="SLR5058 PROTEIN"/>
    <property type="match status" value="1"/>
</dbReference>
<dbReference type="Proteomes" id="UP000003330">
    <property type="component" value="Unassembled WGS sequence"/>
</dbReference>
<reference evidence="3 4" key="1">
    <citation type="journal article" date="2014" name="Int. J. Syst. Evol. Microbiol.">
        <title>Phylogenomics and the dynamic genome evolution of the genus Streptococcus.</title>
        <authorList>
            <consortium name="The Broad Institute Genome Sequencing Platform"/>
            <person name="Richards V.P."/>
            <person name="Palmer S.R."/>
            <person name="Pavinski Bitar P.D."/>
            <person name="Qin X."/>
            <person name="Weinstock G.M."/>
            <person name="Highlander S.K."/>
            <person name="Town C.D."/>
            <person name="Burne R.A."/>
            <person name="Stanhope M.J."/>
        </authorList>
    </citation>
    <scope>NUCLEOTIDE SEQUENCE [LARGE SCALE GENOMIC DNA]</scope>
    <source>
        <strain evidence="3 4">707-05</strain>
    </source>
</reference>
<dbReference type="eggNOG" id="COG5635">
    <property type="taxonomic scope" value="Bacteria"/>
</dbReference>
<evidence type="ECO:0000313" key="4">
    <source>
        <dbReference type="Proteomes" id="UP000003330"/>
    </source>
</evidence>
<dbReference type="Pfam" id="PF05729">
    <property type="entry name" value="NACHT"/>
    <property type="match status" value="1"/>
</dbReference>
<organism evidence="3 4">
    <name type="scientific">Streptococcus ictaluri 707-05</name>
    <dbReference type="NCBI Taxonomy" id="764299"/>
    <lineage>
        <taxon>Bacteria</taxon>
        <taxon>Bacillati</taxon>
        <taxon>Bacillota</taxon>
        <taxon>Bacilli</taxon>
        <taxon>Lactobacillales</taxon>
        <taxon>Streptococcaceae</taxon>
        <taxon>Streptococcus</taxon>
    </lineage>
</organism>
<feature type="domain" description="NACHT" evidence="1">
    <location>
        <begin position="103"/>
        <end position="248"/>
    </location>
</feature>
<dbReference type="AlphaFoldDB" id="G5JZW8"/>
<dbReference type="EMBL" id="AEUX02000001">
    <property type="protein sequence ID" value="EHI70696.1"/>
    <property type="molecule type" value="Genomic_DNA"/>
</dbReference>
<dbReference type="STRING" id="764299.STRIC_0832"/>
<dbReference type="Gene3D" id="3.40.50.300">
    <property type="entry name" value="P-loop containing nucleotide triphosphate hydrolases"/>
    <property type="match status" value="1"/>
</dbReference>
<dbReference type="RefSeq" id="WP_008086923.1">
    <property type="nucleotide sequence ID" value="NZ_AEUX02000001.1"/>
</dbReference>
<name>G5JZW8_9STRE</name>
<evidence type="ECO:0000259" key="1">
    <source>
        <dbReference type="Pfam" id="PF05729"/>
    </source>
</evidence>
<sequence length="602" mass="71021">MAKLPVSNDFIANEVKSTIPYIFSSLKKFYKDIKFKTEEELGIVYMDYLEFTYKKYSTVKTLLYKNEGKHLYDFYEHTSLKSDTRSEIKTDNTELIFDEKQNVIITGTGGIGKSMLVKHIFINQVQQATTIPIFIELKSLNDFEHLEKTLEDFIYVETYNNHLNLEREYFISTLKLGKYTIIFDGLDEVVASKRQWLDKAIKDFVSLYDKNRYVLSSRPSEVFIGWDNFIEYEMKVLSKEQALSLVNKLDYDSKIKKAFYRDLKDFLYVNHESFASIPLLLTIMLMTFEAGASIPNNLTDFYNQAFYTLYQRHDASKSGYKCELKTKLSPEEFKSVLSYVGMKTFFDSQVDFNTSTVDKAIRRYQEKINIKMSSFDFIFDATNSACMLIQEGTDLKFSHRSFQEYFAALGINQLDDKLQKQILLQWVKEDRNNISAHKTFMNSLFSIQKERTYKNLCLPVIEKMEELYLGMPDIDFVIQNCFKHFRLAKGKTNQKGIGFGLADDYAYYFSLQFIIFHSIGKDISSVHNKEEVELLEMKLYDLLEEDQRYSFNDLVEEEKVLLRQWIDNWYMARHRFLKQWAKEFVENSSTQKRTLQNIMNSI</sequence>
<dbReference type="InterPro" id="IPR007111">
    <property type="entry name" value="NACHT_NTPase"/>
</dbReference>
<dbReference type="SUPFAM" id="SSF52540">
    <property type="entry name" value="P-loop containing nucleoside triphosphate hydrolases"/>
    <property type="match status" value="1"/>
</dbReference>
<keyword evidence="4" id="KW-1185">Reference proteome</keyword>
<accession>G5JZW8</accession>
<dbReference type="PANTHER" id="PTHR46844">
    <property type="entry name" value="SLR5058 PROTEIN"/>
    <property type="match status" value="1"/>
</dbReference>
<dbReference type="Pfam" id="PF22712">
    <property type="entry name" value="SNaCT7"/>
    <property type="match status" value="1"/>
</dbReference>
<proteinExistence type="predicted"/>
<dbReference type="OrthoDB" id="2081291at2"/>
<dbReference type="InterPro" id="IPR055049">
    <property type="entry name" value="SNaCT7"/>
</dbReference>
<evidence type="ECO:0000259" key="2">
    <source>
        <dbReference type="Pfam" id="PF22712"/>
    </source>
</evidence>
<dbReference type="InterPro" id="IPR027417">
    <property type="entry name" value="P-loop_NTPase"/>
</dbReference>
<protein>
    <submittedName>
        <fullName evidence="3">NACHT domain protein</fullName>
    </submittedName>
</protein>
<feature type="domain" description="Short NACHT-associated C-terminal" evidence="2">
    <location>
        <begin position="445"/>
        <end position="602"/>
    </location>
</feature>
<gene>
    <name evidence="3" type="ORF">STRIC_0832</name>
</gene>
<comment type="caution">
    <text evidence="3">The sequence shown here is derived from an EMBL/GenBank/DDBJ whole genome shotgun (WGS) entry which is preliminary data.</text>
</comment>